<evidence type="ECO:0000256" key="2">
    <source>
        <dbReference type="SAM" id="MobiDB-lite"/>
    </source>
</evidence>
<dbReference type="GO" id="GO:0008017">
    <property type="term" value="F:microtubule binding"/>
    <property type="evidence" value="ECO:0007669"/>
    <property type="project" value="InterPro"/>
</dbReference>
<evidence type="ECO:0000256" key="1">
    <source>
        <dbReference type="PROSITE-ProRule" id="PRU00576"/>
    </source>
</evidence>
<dbReference type="SUPFAM" id="SSF140612">
    <property type="entry name" value="EB1 dimerisation domain-like"/>
    <property type="match status" value="1"/>
</dbReference>
<keyword evidence="1" id="KW-0493">Microtubule</keyword>
<proteinExistence type="predicted"/>
<feature type="compositionally biased region" description="Polar residues" evidence="2">
    <location>
        <begin position="48"/>
        <end position="73"/>
    </location>
</feature>
<dbReference type="EMBL" id="AEYI02001592">
    <property type="protein sequence ID" value="KFG35482.1"/>
    <property type="molecule type" value="Genomic_DNA"/>
</dbReference>
<dbReference type="Pfam" id="PF03271">
    <property type="entry name" value="EB1"/>
    <property type="match status" value="1"/>
</dbReference>
<comment type="caution">
    <text evidence="4">The sequence shown here is derived from an EMBL/GenBank/DDBJ whole genome shotgun (WGS) entry which is preliminary data.</text>
</comment>
<dbReference type="VEuPathDB" id="ToxoDB:TGP89_294595"/>
<evidence type="ECO:0000259" key="3">
    <source>
        <dbReference type="PROSITE" id="PS51230"/>
    </source>
</evidence>
<evidence type="ECO:0000313" key="5">
    <source>
        <dbReference type="Proteomes" id="UP000028828"/>
    </source>
</evidence>
<dbReference type="InterPro" id="IPR036133">
    <property type="entry name" value="EB1_C_sf"/>
</dbReference>
<dbReference type="Gene3D" id="1.20.5.1430">
    <property type="match status" value="1"/>
</dbReference>
<protein>
    <recommendedName>
        <fullName evidence="3">EB1 C-terminal domain-containing protein</fullName>
    </recommendedName>
</protein>
<sequence>MMSATSCSASGNGCGSPPHTVVSDHSPAVCLLTSKRVSHSYHARQQDKTTTSSMSPSVAQNQSCPSSPCTLSPATRGLPTSPRDENYRLRGEYLCQESGNTEKGGDKLSSVIDEERVFFSHKSPCPSSDTPTARGEKNSIRVAVDELEGLLDLDKQCQQKARHLKLQQLILMRERNAYLEKLREIERFCETKNWKDDQHEEQELLDLLKDILYSEDAEPL</sequence>
<dbReference type="Proteomes" id="UP000028828">
    <property type="component" value="Unassembled WGS sequence"/>
</dbReference>
<dbReference type="AlphaFoldDB" id="A0A086JTL4"/>
<feature type="region of interest" description="Disordered" evidence="2">
    <location>
        <begin position="41"/>
        <end position="86"/>
    </location>
</feature>
<dbReference type="PROSITE" id="PS51230">
    <property type="entry name" value="EB1_C"/>
    <property type="match status" value="1"/>
</dbReference>
<name>A0A086JTL4_TOXGO</name>
<reference evidence="4 5" key="1">
    <citation type="submission" date="2014-03" db="EMBL/GenBank/DDBJ databases">
        <authorList>
            <person name="Sibley D."/>
            <person name="Venepally P."/>
            <person name="Karamycheva S."/>
            <person name="Hadjithomas M."/>
            <person name="Khan A."/>
            <person name="Brunk B."/>
            <person name="Roos D."/>
            <person name="Caler E."/>
            <person name="Lorenzi H."/>
        </authorList>
    </citation>
    <scope>NUCLEOTIDE SEQUENCE [LARGE SCALE GENOMIC DNA]</scope>
    <source>
        <strain evidence="5">p89</strain>
    </source>
</reference>
<dbReference type="OrthoDB" id="333830at2759"/>
<accession>A0A086JTL4</accession>
<organism evidence="4 5">
    <name type="scientific">Toxoplasma gondii p89</name>
    <dbReference type="NCBI Taxonomy" id="943119"/>
    <lineage>
        <taxon>Eukaryota</taxon>
        <taxon>Sar</taxon>
        <taxon>Alveolata</taxon>
        <taxon>Apicomplexa</taxon>
        <taxon>Conoidasida</taxon>
        <taxon>Coccidia</taxon>
        <taxon>Eucoccidiorida</taxon>
        <taxon>Eimeriorina</taxon>
        <taxon>Sarcocystidae</taxon>
        <taxon>Toxoplasma</taxon>
    </lineage>
</organism>
<dbReference type="InterPro" id="IPR004953">
    <property type="entry name" value="EB1_C"/>
</dbReference>
<gene>
    <name evidence="4" type="ORF">TGP89_294595</name>
</gene>
<evidence type="ECO:0000313" key="4">
    <source>
        <dbReference type="EMBL" id="KFG35482.1"/>
    </source>
</evidence>
<dbReference type="GO" id="GO:0005874">
    <property type="term" value="C:microtubule"/>
    <property type="evidence" value="ECO:0007669"/>
    <property type="project" value="UniProtKB-KW"/>
</dbReference>
<feature type="domain" description="EB1 C-terminal" evidence="3">
    <location>
        <begin position="146"/>
        <end position="220"/>
    </location>
</feature>